<protein>
    <submittedName>
        <fullName evidence="2">Uncharacterized protein</fullName>
    </submittedName>
</protein>
<organism evidence="2 3">
    <name type="scientific">Paractinoplanes toevensis</name>
    <dbReference type="NCBI Taxonomy" id="571911"/>
    <lineage>
        <taxon>Bacteria</taxon>
        <taxon>Bacillati</taxon>
        <taxon>Actinomycetota</taxon>
        <taxon>Actinomycetes</taxon>
        <taxon>Micromonosporales</taxon>
        <taxon>Micromonosporaceae</taxon>
        <taxon>Paractinoplanes</taxon>
    </lineage>
</organism>
<evidence type="ECO:0000313" key="2">
    <source>
        <dbReference type="EMBL" id="GIM92149.1"/>
    </source>
</evidence>
<feature type="transmembrane region" description="Helical" evidence="1">
    <location>
        <begin position="49"/>
        <end position="66"/>
    </location>
</feature>
<comment type="caution">
    <text evidence="2">The sequence shown here is derived from an EMBL/GenBank/DDBJ whole genome shotgun (WGS) entry which is preliminary data.</text>
</comment>
<evidence type="ECO:0000256" key="1">
    <source>
        <dbReference type="SAM" id="Phobius"/>
    </source>
</evidence>
<accession>A0A919W2Y1</accession>
<keyword evidence="1" id="KW-0812">Transmembrane</keyword>
<dbReference type="EMBL" id="BOQN01000051">
    <property type="protein sequence ID" value="GIM92149.1"/>
    <property type="molecule type" value="Genomic_DNA"/>
</dbReference>
<evidence type="ECO:0000313" key="3">
    <source>
        <dbReference type="Proteomes" id="UP000677082"/>
    </source>
</evidence>
<name>A0A919W2Y1_9ACTN</name>
<dbReference type="Proteomes" id="UP000677082">
    <property type="component" value="Unassembled WGS sequence"/>
</dbReference>
<keyword evidence="1" id="KW-1133">Transmembrane helix</keyword>
<proteinExistence type="predicted"/>
<gene>
    <name evidence="2" type="ORF">Ato02nite_039420</name>
</gene>
<sequence>MENLEITPVRRTPVWLRRLLIGASCLPLAALSVLHSMGRSDDFGVLGKWYVMVPLTVAGLFAWGLIEKTVERTVPKTDSPE</sequence>
<keyword evidence="3" id="KW-1185">Reference proteome</keyword>
<reference evidence="2 3" key="1">
    <citation type="submission" date="2021-03" db="EMBL/GenBank/DDBJ databases">
        <title>Whole genome shotgun sequence of Actinoplanes toevensis NBRC 105298.</title>
        <authorList>
            <person name="Komaki H."/>
            <person name="Tamura T."/>
        </authorList>
    </citation>
    <scope>NUCLEOTIDE SEQUENCE [LARGE SCALE GENOMIC DNA]</scope>
    <source>
        <strain evidence="2 3">NBRC 105298</strain>
    </source>
</reference>
<keyword evidence="1" id="KW-0472">Membrane</keyword>
<dbReference type="AlphaFoldDB" id="A0A919W2Y1"/>
<feature type="transmembrane region" description="Helical" evidence="1">
    <location>
        <begin position="19"/>
        <end position="37"/>
    </location>
</feature>